<dbReference type="AlphaFoldDB" id="A0A839IRD2"/>
<keyword evidence="3" id="KW-1185">Reference proteome</keyword>
<dbReference type="RefSeq" id="WP_182809818.1">
    <property type="nucleotide sequence ID" value="NZ_JACJFM010000022.1"/>
</dbReference>
<evidence type="ECO:0000256" key="1">
    <source>
        <dbReference type="SAM" id="SignalP"/>
    </source>
</evidence>
<evidence type="ECO:0000313" key="2">
    <source>
        <dbReference type="EMBL" id="MBB1488043.1"/>
    </source>
</evidence>
<dbReference type="Proteomes" id="UP000565262">
    <property type="component" value="Unassembled WGS sequence"/>
</dbReference>
<dbReference type="EMBL" id="JACJFM010000022">
    <property type="protein sequence ID" value="MBB1488043.1"/>
    <property type="molecule type" value="Genomic_DNA"/>
</dbReference>
<name>A0A839IRD2_9GAMM</name>
<reference evidence="2 3" key="1">
    <citation type="submission" date="2020-08" db="EMBL/GenBank/DDBJ databases">
        <title>Oceanospirillum sp. nov. isolated from marine sediment.</title>
        <authorList>
            <person name="Ji X."/>
        </authorList>
    </citation>
    <scope>NUCLEOTIDE SEQUENCE [LARGE SCALE GENOMIC DNA]</scope>
    <source>
        <strain evidence="2 3">D5</strain>
    </source>
</reference>
<organism evidence="2 3">
    <name type="scientific">Oceanospirillum sediminis</name>
    <dbReference type="NCBI Taxonomy" id="2760088"/>
    <lineage>
        <taxon>Bacteria</taxon>
        <taxon>Pseudomonadati</taxon>
        <taxon>Pseudomonadota</taxon>
        <taxon>Gammaproteobacteria</taxon>
        <taxon>Oceanospirillales</taxon>
        <taxon>Oceanospirillaceae</taxon>
        <taxon>Oceanospirillum</taxon>
    </lineage>
</organism>
<gene>
    <name evidence="2" type="ORF">H4O21_15665</name>
</gene>
<feature type="chain" id="PRO_5032520328" evidence="1">
    <location>
        <begin position="25"/>
        <end position="361"/>
    </location>
</feature>
<protein>
    <submittedName>
        <fullName evidence="2">DUF2066 domain-containing protein</fullName>
    </submittedName>
</protein>
<dbReference type="InterPro" id="IPR018642">
    <property type="entry name" value="DUF2066"/>
</dbReference>
<sequence length="361" mass="39986">MFAIPLRFLLIALVQLALAGPAMAEQVTGLFKSERLVSDQSPEARASVVQGALEEVLIKVSGSSALLQEAEVIELVSAAEQYLAEFSYAENELSEVSGDSADTAGRYRLQMRFDSRSVMQVLNSARVPVWGSNRPSTIVWLAIESANGRFIMNKTSNPLLAEIMSDEASRRGLPVKLPEMTAEERQNISVSDIWGQFSDRIQAASSGYNADVIFSGRMYREASGTWQARWIMIEEGSRKNYSLSSSSLRTLFAESVDTLADQLASQYAVNSQPGKTGAFSFRVKGLESIEDYARLNRYLNSLQITENVQVTELNKSVLGYKVLLKGSSEQFISLLKLDSYLKLDETSVVNNQPDFIWQQAN</sequence>
<comment type="caution">
    <text evidence="2">The sequence shown here is derived from an EMBL/GenBank/DDBJ whole genome shotgun (WGS) entry which is preliminary data.</text>
</comment>
<proteinExistence type="predicted"/>
<evidence type="ECO:0000313" key="3">
    <source>
        <dbReference type="Proteomes" id="UP000565262"/>
    </source>
</evidence>
<accession>A0A839IRD2</accession>
<dbReference type="Pfam" id="PF09839">
    <property type="entry name" value="DUF2066"/>
    <property type="match status" value="1"/>
</dbReference>
<keyword evidence="1" id="KW-0732">Signal</keyword>
<feature type="signal peptide" evidence="1">
    <location>
        <begin position="1"/>
        <end position="24"/>
    </location>
</feature>